<dbReference type="RefSeq" id="WP_185663973.1">
    <property type="nucleotide sequence ID" value="NZ_JACLAW010000006.1"/>
</dbReference>
<keyword evidence="6" id="KW-1185">Reference proteome</keyword>
<organism evidence="5 6">
    <name type="scientific">Novosphingobium flavum</name>
    <dbReference type="NCBI Taxonomy" id="1778672"/>
    <lineage>
        <taxon>Bacteria</taxon>
        <taxon>Pseudomonadati</taxon>
        <taxon>Pseudomonadota</taxon>
        <taxon>Alphaproteobacteria</taxon>
        <taxon>Sphingomonadales</taxon>
        <taxon>Sphingomonadaceae</taxon>
        <taxon>Novosphingobium</taxon>
    </lineage>
</organism>
<dbReference type="PANTHER" id="PTHR46797:SF23">
    <property type="entry name" value="HTH-TYPE TRANSCRIPTIONAL REGULATOR SUTR"/>
    <property type="match status" value="1"/>
</dbReference>
<dbReference type="GO" id="GO:0003700">
    <property type="term" value="F:DNA-binding transcription factor activity"/>
    <property type="evidence" value="ECO:0007669"/>
    <property type="project" value="TreeGrafter"/>
</dbReference>
<gene>
    <name evidence="5" type="ORF">H7F51_09265</name>
</gene>
<dbReference type="PANTHER" id="PTHR46797">
    <property type="entry name" value="HTH-TYPE TRANSCRIPTIONAL REGULATOR"/>
    <property type="match status" value="1"/>
</dbReference>
<sequence length="77" mass="8499">MSSRETLSRNLRLLRVARGLSQEALADSASIARSYVSALERGRYSASVDRLDKLAAELGVETYVLLMKELPTEVLNS</sequence>
<dbReference type="EMBL" id="JACLAW010000006">
    <property type="protein sequence ID" value="MBC2665713.1"/>
    <property type="molecule type" value="Genomic_DNA"/>
</dbReference>
<dbReference type="InterPro" id="IPR010982">
    <property type="entry name" value="Lambda_DNA-bd_dom_sf"/>
</dbReference>
<dbReference type="InterPro" id="IPR001387">
    <property type="entry name" value="Cro/C1-type_HTH"/>
</dbReference>
<reference evidence="5 6" key="1">
    <citation type="submission" date="2020-08" db="EMBL/GenBank/DDBJ databases">
        <title>The genome sequence of type strain Novosphingobium flavum NBRC 111647.</title>
        <authorList>
            <person name="Liu Y."/>
        </authorList>
    </citation>
    <scope>NUCLEOTIDE SEQUENCE [LARGE SCALE GENOMIC DNA]</scope>
    <source>
        <strain evidence="5 6">NBRC 111647</strain>
    </source>
</reference>
<dbReference type="CDD" id="cd00093">
    <property type="entry name" value="HTH_XRE"/>
    <property type="match status" value="1"/>
</dbReference>
<evidence type="ECO:0000313" key="6">
    <source>
        <dbReference type="Proteomes" id="UP000566813"/>
    </source>
</evidence>
<dbReference type="SMART" id="SM00530">
    <property type="entry name" value="HTH_XRE"/>
    <property type="match status" value="1"/>
</dbReference>
<dbReference type="GO" id="GO:0005829">
    <property type="term" value="C:cytosol"/>
    <property type="evidence" value="ECO:0007669"/>
    <property type="project" value="TreeGrafter"/>
</dbReference>
<evidence type="ECO:0000256" key="3">
    <source>
        <dbReference type="ARBA" id="ARBA00023163"/>
    </source>
</evidence>
<dbReference type="SUPFAM" id="SSF47413">
    <property type="entry name" value="lambda repressor-like DNA-binding domains"/>
    <property type="match status" value="1"/>
</dbReference>
<dbReference type="GO" id="GO:0003677">
    <property type="term" value="F:DNA binding"/>
    <property type="evidence" value="ECO:0007669"/>
    <property type="project" value="UniProtKB-KW"/>
</dbReference>
<dbReference type="InterPro" id="IPR050807">
    <property type="entry name" value="TransReg_Diox_bact_type"/>
</dbReference>
<accession>A0A7X1KLV3</accession>
<keyword evidence="3" id="KW-0804">Transcription</keyword>
<evidence type="ECO:0000256" key="1">
    <source>
        <dbReference type="ARBA" id="ARBA00023015"/>
    </source>
</evidence>
<keyword evidence="1" id="KW-0805">Transcription regulation</keyword>
<dbReference type="Gene3D" id="1.10.260.40">
    <property type="entry name" value="lambda repressor-like DNA-binding domains"/>
    <property type="match status" value="1"/>
</dbReference>
<dbReference type="Pfam" id="PF01381">
    <property type="entry name" value="HTH_3"/>
    <property type="match status" value="1"/>
</dbReference>
<keyword evidence="2" id="KW-0238">DNA-binding</keyword>
<comment type="caution">
    <text evidence="5">The sequence shown here is derived from an EMBL/GenBank/DDBJ whole genome shotgun (WGS) entry which is preliminary data.</text>
</comment>
<dbReference type="PROSITE" id="PS50943">
    <property type="entry name" value="HTH_CROC1"/>
    <property type="match status" value="1"/>
</dbReference>
<evidence type="ECO:0000256" key="2">
    <source>
        <dbReference type="ARBA" id="ARBA00023125"/>
    </source>
</evidence>
<dbReference type="AlphaFoldDB" id="A0A7X1KLV3"/>
<feature type="domain" description="HTH cro/C1-type" evidence="4">
    <location>
        <begin position="11"/>
        <end position="65"/>
    </location>
</feature>
<evidence type="ECO:0000259" key="4">
    <source>
        <dbReference type="PROSITE" id="PS50943"/>
    </source>
</evidence>
<dbReference type="Proteomes" id="UP000566813">
    <property type="component" value="Unassembled WGS sequence"/>
</dbReference>
<protein>
    <submittedName>
        <fullName evidence="5">Helix-turn-helix transcriptional regulator</fullName>
    </submittedName>
</protein>
<evidence type="ECO:0000313" key="5">
    <source>
        <dbReference type="EMBL" id="MBC2665713.1"/>
    </source>
</evidence>
<name>A0A7X1KLV3_9SPHN</name>
<proteinExistence type="predicted"/>